<protein>
    <recommendedName>
        <fullName evidence="4">Autophagy-related protein 14</fullName>
    </recommendedName>
</protein>
<evidence type="ECO:0000256" key="2">
    <source>
        <dbReference type="ARBA" id="ARBA00004623"/>
    </source>
</evidence>
<sequence length="336" mass="38115">MRCGVCGLERELFVCARCVRCSPHVVVRLKLQLVELRRDNAVLGGKVREVLQRAFGGTHEGTAEVSGDVLRGRLERVAALRKARHNARIKAAVGQLQRRIAQRRQRVEQLTAEVTNPFTAPSQGAIPLLVASLVEQRQRICALQPVLRRMQLTKLGQLRQWFLIRRRPSTHSNPQYTIMHLPLVSLHLSRTLPRLVLRASLREMQRYLSLASRLLLLQEEEQEDRKTLVDTLCSVCHCTVLLCQETGLLPSGPLDQGRLLDKVDLATLFHHFATQQPLPAVHLDSDCEGAEGWSRARLRDFIARGQTKQTRPTRTTRDTATTRDTTTTTDTWYLVP</sequence>
<keyword evidence="10" id="KW-0472">Membrane</keyword>
<evidence type="ECO:0000256" key="3">
    <source>
        <dbReference type="ARBA" id="ARBA00009574"/>
    </source>
</evidence>
<keyword evidence="5" id="KW-0813">Transport</keyword>
<dbReference type="Proteomes" id="UP000006310">
    <property type="component" value="Chromosome 2"/>
</dbReference>
<dbReference type="InterPro" id="IPR018791">
    <property type="entry name" value="UV_resistance/autophagy_Atg14"/>
</dbReference>
<evidence type="ECO:0000313" key="12">
    <source>
        <dbReference type="EMBL" id="CCK68579.1"/>
    </source>
</evidence>
<keyword evidence="8" id="KW-0072">Autophagy</keyword>
<dbReference type="Pfam" id="PF10186">
    <property type="entry name" value="ATG14"/>
    <property type="match status" value="1"/>
</dbReference>
<evidence type="ECO:0000313" key="13">
    <source>
        <dbReference type="Proteomes" id="UP000006310"/>
    </source>
</evidence>
<reference evidence="13" key="2">
    <citation type="submission" date="2012-08" db="EMBL/GenBank/DDBJ databases">
        <title>Genome sequence of Kazachstania naganishii.</title>
        <authorList>
            <person name="Gordon J.L."/>
            <person name="Armisen D."/>
            <person name="Proux-Wera E."/>
            <person name="OhEigeartaigh S.S."/>
            <person name="Byrne K.P."/>
            <person name="Wolfe K.H."/>
        </authorList>
    </citation>
    <scope>NUCLEOTIDE SEQUENCE [LARGE SCALE GENOMIC DNA]</scope>
    <source>
        <strain evidence="13">ATCC MYA-139 / BCRC 22969 / CBS 8797 / CCRC 22969 / KCTC 17520 / NBRC 10181 / NCYC 3082</strain>
    </source>
</reference>
<comment type="subcellular location">
    <subcellularLocation>
        <location evidence="2">Preautophagosomal structure membrane</location>
        <topology evidence="2">Peripheral membrane protein</topology>
    </subcellularLocation>
    <subcellularLocation>
        <location evidence="1">Vacuole membrane</location>
        <topology evidence="1">Peripheral membrane protein</topology>
    </subcellularLocation>
</comment>
<comment type="similarity">
    <text evidence="3">Belongs to the ATG14 family.</text>
</comment>
<reference evidence="12 13" key="1">
    <citation type="journal article" date="2011" name="Proc. Natl. Acad. Sci. U.S.A.">
        <title>Evolutionary erosion of yeast sex chromosomes by mating-type switching accidents.</title>
        <authorList>
            <person name="Gordon J.L."/>
            <person name="Armisen D."/>
            <person name="Proux-Wera E."/>
            <person name="Oheigeartaigh S.S."/>
            <person name="Byrne K.P."/>
            <person name="Wolfe K.H."/>
        </authorList>
    </citation>
    <scope>NUCLEOTIDE SEQUENCE [LARGE SCALE GENOMIC DNA]</scope>
    <source>
        <strain evidence="13">ATCC MYA-139 / BCRC 22969 / CBS 8797 / CCRC 22969 / KCTC 17520 / NBRC 10181 / NCYC 3082</strain>
    </source>
</reference>
<evidence type="ECO:0000256" key="7">
    <source>
        <dbReference type="ARBA" id="ARBA00022927"/>
    </source>
</evidence>
<keyword evidence="6" id="KW-0926">Vacuole</keyword>
<accession>J7S391</accession>
<dbReference type="InterPro" id="IPR023261">
    <property type="entry name" value="Autophagy-related_protein_14"/>
</dbReference>
<evidence type="ECO:0000256" key="4">
    <source>
        <dbReference type="ARBA" id="ARBA00013807"/>
    </source>
</evidence>
<dbReference type="GO" id="GO:0005774">
    <property type="term" value="C:vacuolar membrane"/>
    <property type="evidence" value="ECO:0007669"/>
    <property type="project" value="UniProtKB-SubCell"/>
</dbReference>
<keyword evidence="9" id="KW-0175">Coiled coil</keyword>
<dbReference type="GO" id="GO:0034045">
    <property type="term" value="C:phagophore assembly site membrane"/>
    <property type="evidence" value="ECO:0007669"/>
    <property type="project" value="UniProtKB-SubCell"/>
</dbReference>
<dbReference type="eggNOG" id="ENOG502RY86">
    <property type="taxonomic scope" value="Eukaryota"/>
</dbReference>
<evidence type="ECO:0000256" key="6">
    <source>
        <dbReference type="ARBA" id="ARBA00022554"/>
    </source>
</evidence>
<dbReference type="GO" id="GO:0015031">
    <property type="term" value="P:protein transport"/>
    <property type="evidence" value="ECO:0007669"/>
    <property type="project" value="UniProtKB-KW"/>
</dbReference>
<dbReference type="HOGENOM" id="CLU_069448_0_0_1"/>
<dbReference type="GO" id="GO:0016236">
    <property type="term" value="P:macroautophagy"/>
    <property type="evidence" value="ECO:0007669"/>
    <property type="project" value="InterPro"/>
</dbReference>
<evidence type="ECO:0000256" key="8">
    <source>
        <dbReference type="ARBA" id="ARBA00023006"/>
    </source>
</evidence>
<dbReference type="PRINTS" id="PR02030">
    <property type="entry name" value="AUTOPHGYRP14"/>
</dbReference>
<dbReference type="STRING" id="1071383.J7S391"/>
<keyword evidence="13" id="KW-1185">Reference proteome</keyword>
<dbReference type="KEGG" id="kng:KNAG_0B01320"/>
<evidence type="ECO:0000256" key="11">
    <source>
        <dbReference type="SAM" id="MobiDB-lite"/>
    </source>
</evidence>
<proteinExistence type="inferred from homology"/>
<evidence type="ECO:0000256" key="10">
    <source>
        <dbReference type="ARBA" id="ARBA00023136"/>
    </source>
</evidence>
<dbReference type="EMBL" id="HE978315">
    <property type="protein sequence ID" value="CCK68579.1"/>
    <property type="molecule type" value="Genomic_DNA"/>
</dbReference>
<evidence type="ECO:0000256" key="5">
    <source>
        <dbReference type="ARBA" id="ARBA00022448"/>
    </source>
</evidence>
<dbReference type="RefSeq" id="XP_022462825.1">
    <property type="nucleotide sequence ID" value="XM_022611413.1"/>
</dbReference>
<dbReference type="OrthoDB" id="4068791at2759"/>
<gene>
    <name evidence="12" type="primary">KNAG0B01320</name>
    <name evidence="12" type="ordered locus">KNAG_0B01320</name>
</gene>
<dbReference type="AlphaFoldDB" id="J7S391"/>
<dbReference type="GeneID" id="34524229"/>
<dbReference type="GO" id="GO:0032991">
    <property type="term" value="C:protein-containing complex"/>
    <property type="evidence" value="ECO:0007669"/>
    <property type="project" value="UniProtKB-ARBA"/>
</dbReference>
<evidence type="ECO:0000256" key="1">
    <source>
        <dbReference type="ARBA" id="ARBA00004148"/>
    </source>
</evidence>
<dbReference type="OMA" id="MYCSHCI"/>
<organism evidence="12 13">
    <name type="scientific">Huiozyma naganishii (strain ATCC MYA-139 / BCRC 22969 / CBS 8797 / KCTC 17520 / NBRC 10181 / NCYC 3082 / Yp74L-3)</name>
    <name type="common">Yeast</name>
    <name type="synonym">Kazachstania naganishii</name>
    <dbReference type="NCBI Taxonomy" id="1071383"/>
    <lineage>
        <taxon>Eukaryota</taxon>
        <taxon>Fungi</taxon>
        <taxon>Dikarya</taxon>
        <taxon>Ascomycota</taxon>
        <taxon>Saccharomycotina</taxon>
        <taxon>Saccharomycetes</taxon>
        <taxon>Saccharomycetales</taxon>
        <taxon>Saccharomycetaceae</taxon>
        <taxon>Huiozyma</taxon>
    </lineage>
</organism>
<evidence type="ECO:0000256" key="9">
    <source>
        <dbReference type="ARBA" id="ARBA00023054"/>
    </source>
</evidence>
<keyword evidence="7" id="KW-0653">Protein transport</keyword>
<feature type="region of interest" description="Disordered" evidence="11">
    <location>
        <begin position="307"/>
        <end position="330"/>
    </location>
</feature>
<name>J7S391_HUIN7</name>